<organism evidence="3 4">
    <name type="scientific">Nakamurella flavida</name>
    <dbReference type="NCBI Taxonomy" id="363630"/>
    <lineage>
        <taxon>Bacteria</taxon>
        <taxon>Bacillati</taxon>
        <taxon>Actinomycetota</taxon>
        <taxon>Actinomycetes</taxon>
        <taxon>Nakamurellales</taxon>
        <taxon>Nakamurellaceae</taxon>
        <taxon>Nakamurella</taxon>
    </lineage>
</organism>
<dbReference type="InterPro" id="IPR000871">
    <property type="entry name" value="Beta-lactam_class-A"/>
</dbReference>
<gene>
    <name evidence="3" type="ORF">JL107_06175</name>
</gene>
<feature type="chain" id="PRO_5038972511" evidence="1">
    <location>
        <begin position="24"/>
        <end position="379"/>
    </location>
</feature>
<dbReference type="InterPro" id="IPR012338">
    <property type="entry name" value="Beta-lactam/transpept-like"/>
</dbReference>
<feature type="signal peptide" evidence="1">
    <location>
        <begin position="1"/>
        <end position="23"/>
    </location>
</feature>
<feature type="domain" description="Beta-lactamase class A catalytic" evidence="2">
    <location>
        <begin position="99"/>
        <end position="223"/>
    </location>
</feature>
<proteinExistence type="predicted"/>
<evidence type="ECO:0000256" key="1">
    <source>
        <dbReference type="SAM" id="SignalP"/>
    </source>
</evidence>
<dbReference type="SUPFAM" id="SSF56601">
    <property type="entry name" value="beta-lactamase/transpeptidase-like"/>
    <property type="match status" value="1"/>
</dbReference>
<dbReference type="Gene3D" id="3.40.710.10">
    <property type="entry name" value="DD-peptidase/beta-lactamase superfamily"/>
    <property type="match status" value="1"/>
</dbReference>
<dbReference type="Proteomes" id="UP000663801">
    <property type="component" value="Unassembled WGS sequence"/>
</dbReference>
<accession>A0A939C206</accession>
<dbReference type="EMBL" id="JAERWL010000006">
    <property type="protein sequence ID" value="MBM9476025.1"/>
    <property type="molecule type" value="Genomic_DNA"/>
</dbReference>
<dbReference type="Pfam" id="PF13354">
    <property type="entry name" value="Beta-lactamase2"/>
    <property type="match status" value="1"/>
</dbReference>
<dbReference type="PANTHER" id="PTHR35333:SF3">
    <property type="entry name" value="BETA-LACTAMASE-TYPE TRANSPEPTIDASE FOLD CONTAINING PROTEIN"/>
    <property type="match status" value="1"/>
</dbReference>
<protein>
    <submittedName>
        <fullName evidence="3">Serine hydrolase</fullName>
    </submittedName>
</protein>
<dbReference type="RefSeq" id="WP_205256139.1">
    <property type="nucleotide sequence ID" value="NZ_BAAAPV010000003.1"/>
</dbReference>
<dbReference type="GO" id="GO:0008800">
    <property type="term" value="F:beta-lactamase activity"/>
    <property type="evidence" value="ECO:0007669"/>
    <property type="project" value="InterPro"/>
</dbReference>
<dbReference type="GO" id="GO:0046677">
    <property type="term" value="P:response to antibiotic"/>
    <property type="evidence" value="ECO:0007669"/>
    <property type="project" value="InterPro"/>
</dbReference>
<dbReference type="AlphaFoldDB" id="A0A939C206"/>
<evidence type="ECO:0000259" key="2">
    <source>
        <dbReference type="Pfam" id="PF13354"/>
    </source>
</evidence>
<dbReference type="GO" id="GO:0030655">
    <property type="term" value="P:beta-lactam antibiotic catabolic process"/>
    <property type="evidence" value="ECO:0007669"/>
    <property type="project" value="InterPro"/>
</dbReference>
<sequence>MRRPTAALPLGLLLAACAATPSAAPASSSATPSPSTAASASAAASTTAAAVGTSASDPEAACAAPAAPDPSTPAGFLGWMAAHPDQVSLVLGTDAHLPDTDRPLASARKVVHLAAWAAAVRDGVLVADRTVPVADWERWYLPGTDGGAHVAALTRLGIAHDGVRATDPTAAVPLSDVVSAMIRESDNAAPDLLRDLLGPEALAATAAELGWAGAPTASFLGDFLTLLEPTVGDPEAAARRYVDDPAEAARVQSLPLPAPAVQAEWAAGSTSGSAAGLAAMHAAISAGGLPEARAQLEWQPAPAGHAGLGFKGGSLPGVLAEAVALRPETGADTVGVLLVQGLSPDEWSAALAAGLTHQQVMLAAMTDPAAARQLDCALA</sequence>
<dbReference type="InterPro" id="IPR045155">
    <property type="entry name" value="Beta-lactam_cat"/>
</dbReference>
<evidence type="ECO:0000313" key="3">
    <source>
        <dbReference type="EMBL" id="MBM9476025.1"/>
    </source>
</evidence>
<name>A0A939C206_9ACTN</name>
<dbReference type="PANTHER" id="PTHR35333">
    <property type="entry name" value="BETA-LACTAMASE"/>
    <property type="match status" value="1"/>
</dbReference>
<keyword evidence="3" id="KW-0378">Hydrolase</keyword>
<reference evidence="3" key="1">
    <citation type="submission" date="2021-01" db="EMBL/GenBank/DDBJ databases">
        <title>KCTC 19127 draft genome.</title>
        <authorList>
            <person name="An D."/>
        </authorList>
    </citation>
    <scope>NUCLEOTIDE SEQUENCE</scope>
    <source>
        <strain evidence="3">KCTC 19127</strain>
    </source>
</reference>
<evidence type="ECO:0000313" key="4">
    <source>
        <dbReference type="Proteomes" id="UP000663801"/>
    </source>
</evidence>
<keyword evidence="1" id="KW-0732">Signal</keyword>
<dbReference type="PROSITE" id="PS51257">
    <property type="entry name" value="PROKAR_LIPOPROTEIN"/>
    <property type="match status" value="1"/>
</dbReference>
<comment type="caution">
    <text evidence="3">The sequence shown here is derived from an EMBL/GenBank/DDBJ whole genome shotgun (WGS) entry which is preliminary data.</text>
</comment>
<keyword evidence="4" id="KW-1185">Reference proteome</keyword>